<dbReference type="AlphaFoldDB" id="V6STE9"/>
<name>V6STE9_9FLAO</name>
<dbReference type="PATRIC" id="fig|1341181.4.peg.468"/>
<dbReference type="EMBL" id="AVGG01000001">
    <property type="protein sequence ID" value="ESU29988.1"/>
    <property type="molecule type" value="Genomic_DNA"/>
</dbReference>
<organism evidence="2 3">
    <name type="scientific">Flavobacterium limnosediminis JC2902</name>
    <dbReference type="NCBI Taxonomy" id="1341181"/>
    <lineage>
        <taxon>Bacteria</taxon>
        <taxon>Pseudomonadati</taxon>
        <taxon>Bacteroidota</taxon>
        <taxon>Flavobacteriia</taxon>
        <taxon>Flavobacteriales</taxon>
        <taxon>Flavobacteriaceae</taxon>
        <taxon>Flavobacterium</taxon>
    </lineage>
</organism>
<dbReference type="RefSeq" id="WP_023578165.1">
    <property type="nucleotide sequence ID" value="NZ_AVGG01000001.1"/>
</dbReference>
<evidence type="ECO:0000256" key="1">
    <source>
        <dbReference type="SAM" id="SignalP"/>
    </source>
</evidence>
<evidence type="ECO:0000313" key="2">
    <source>
        <dbReference type="EMBL" id="ESU29988.1"/>
    </source>
</evidence>
<dbReference type="OrthoDB" id="657710at2"/>
<protein>
    <recommendedName>
        <fullName evidence="4">Outer membrane protein beta-barrel domain-containing protein</fullName>
    </recommendedName>
</protein>
<accession>V6STE9</accession>
<dbReference type="Proteomes" id="UP000018004">
    <property type="component" value="Unassembled WGS sequence"/>
</dbReference>
<evidence type="ECO:0008006" key="4">
    <source>
        <dbReference type="Google" id="ProtNLM"/>
    </source>
</evidence>
<reference evidence="2 3" key="1">
    <citation type="submission" date="2013-08" db="EMBL/GenBank/DDBJ databases">
        <title>Flavobacterium limnosediminis JC2902 genome sequencing.</title>
        <authorList>
            <person name="Lee K."/>
            <person name="Yi H."/>
            <person name="Park S."/>
            <person name="Chun J."/>
        </authorList>
    </citation>
    <scope>NUCLEOTIDE SEQUENCE [LARGE SCALE GENOMIC DNA]</scope>
    <source>
        <strain evidence="2 3">JC2902</strain>
    </source>
</reference>
<keyword evidence="3" id="KW-1185">Reference proteome</keyword>
<proteinExistence type="predicted"/>
<evidence type="ECO:0000313" key="3">
    <source>
        <dbReference type="Proteomes" id="UP000018004"/>
    </source>
</evidence>
<dbReference type="eggNOG" id="COG3637">
    <property type="taxonomic scope" value="Bacteria"/>
</dbReference>
<dbReference type="STRING" id="1341181.FLJC2902T_04730"/>
<gene>
    <name evidence="2" type="ORF">FLJC2902T_04730</name>
</gene>
<sequence length="300" mass="34365">MRKFIPKVSVPLMLLLGSVLHAQTEEITKTTEVIPVAKDTVGDSNLRDVPWYVERYRISAGFYEMINKTNVTIQGSSNQGTDLDFERDLGIDKTNETFYADFEWRSSSRSRFNLNYFNSRRKNSRTLDRDITIGDETYAINTNLNTTIETDFFRFSYGYAILSKPKYEVGLLVGTHTITTKIGIKVEGENADFEKNKTYDAVAPLVDFGVWGGYAFTDRFALRGEINYFQLKVDIFDGRTFGYNVSAVYRVWKKLDLSLGYSGLDLNVNFDTDNVSYDVDWGHSGVMLYASYSLGNKKWR</sequence>
<feature type="chain" id="PRO_5004752782" description="Outer membrane protein beta-barrel domain-containing protein" evidence="1">
    <location>
        <begin position="23"/>
        <end position="300"/>
    </location>
</feature>
<feature type="signal peptide" evidence="1">
    <location>
        <begin position="1"/>
        <end position="22"/>
    </location>
</feature>
<keyword evidence="1" id="KW-0732">Signal</keyword>
<comment type="caution">
    <text evidence="2">The sequence shown here is derived from an EMBL/GenBank/DDBJ whole genome shotgun (WGS) entry which is preliminary data.</text>
</comment>